<keyword evidence="2" id="KW-1185">Reference proteome</keyword>
<evidence type="ECO:0000313" key="2">
    <source>
        <dbReference type="Proteomes" id="UP001275315"/>
    </source>
</evidence>
<name>A0ABU5CU01_9BACI</name>
<evidence type="ECO:0000313" key="1">
    <source>
        <dbReference type="EMBL" id="MDY0409319.1"/>
    </source>
</evidence>
<accession>A0ABU5CU01</accession>
<dbReference type="EMBL" id="JAWDIQ010000002">
    <property type="protein sequence ID" value="MDY0409319.1"/>
    <property type="molecule type" value="Genomic_DNA"/>
</dbReference>
<dbReference type="Proteomes" id="UP001275315">
    <property type="component" value="Unassembled WGS sequence"/>
</dbReference>
<sequence>MPEEEKFYHPYEEPILQTNLSIKEKGEVSENALNFTDTVAVLPDVSLTTKPANVVINTADMQDFYTLSVEAKNYVNGTKEVDVSLDLPEGWQSEPVEHTIKLDNRFDTKEIEFSIIPLKM</sequence>
<reference evidence="1 2" key="1">
    <citation type="submission" date="2023-10" db="EMBL/GenBank/DDBJ databases">
        <title>Virgibacillus soli CC-YMP-6 genome.</title>
        <authorList>
            <person name="Miliotis G."/>
            <person name="Sengupta P."/>
            <person name="Hameed A."/>
            <person name="Chuvochina M."/>
            <person name="Mcdonagh F."/>
            <person name="Simpson A.C."/>
            <person name="Singh N.K."/>
            <person name="Rekha P.D."/>
            <person name="Raman K."/>
            <person name="Hugenholtz P."/>
            <person name="Venkateswaran K."/>
        </authorList>
    </citation>
    <scope>NUCLEOTIDE SEQUENCE [LARGE SCALE GENOMIC DNA]</scope>
    <source>
        <strain evidence="1 2">CC-YMP-6</strain>
    </source>
</reference>
<gene>
    <name evidence="1" type="ORF">RWD45_13010</name>
</gene>
<protein>
    <submittedName>
        <fullName evidence="1">Uncharacterized protein</fullName>
    </submittedName>
</protein>
<organism evidence="1 2">
    <name type="scientific">Paracerasibacillus soli</name>
    <dbReference type="NCBI Taxonomy" id="480284"/>
    <lineage>
        <taxon>Bacteria</taxon>
        <taxon>Bacillati</taxon>
        <taxon>Bacillota</taxon>
        <taxon>Bacilli</taxon>
        <taxon>Bacillales</taxon>
        <taxon>Bacillaceae</taxon>
        <taxon>Paracerasibacillus</taxon>
    </lineage>
</organism>
<dbReference type="RefSeq" id="WP_320380115.1">
    <property type="nucleotide sequence ID" value="NZ_JAWDIQ010000002.1"/>
</dbReference>
<comment type="caution">
    <text evidence="1">The sequence shown here is derived from an EMBL/GenBank/DDBJ whole genome shotgun (WGS) entry which is preliminary data.</text>
</comment>
<proteinExistence type="predicted"/>